<comment type="subcellular location">
    <subcellularLocation>
        <location evidence="1">Nucleus</location>
    </subcellularLocation>
</comment>
<dbReference type="Pfam" id="PF00628">
    <property type="entry name" value="PHD"/>
    <property type="match status" value="1"/>
</dbReference>
<dbReference type="PROSITE" id="PS01359">
    <property type="entry name" value="ZF_PHD_1"/>
    <property type="match status" value="2"/>
</dbReference>
<reference evidence="11" key="2">
    <citation type="submission" date="2015-02" db="UniProtKB">
        <authorList>
            <consortium name="EnsemblMetazoa"/>
        </authorList>
    </citation>
    <scope>IDENTIFICATION</scope>
</reference>
<dbReference type="SUPFAM" id="SSF57903">
    <property type="entry name" value="FYVE/PHD zinc finger"/>
    <property type="match status" value="1"/>
</dbReference>
<dbReference type="InterPro" id="IPR011011">
    <property type="entry name" value="Znf_FYVE_PHD"/>
</dbReference>
<evidence type="ECO:0000256" key="1">
    <source>
        <dbReference type="ARBA" id="ARBA00004123"/>
    </source>
</evidence>
<evidence type="ECO:0000256" key="2">
    <source>
        <dbReference type="ARBA" id="ARBA00022723"/>
    </source>
</evidence>
<keyword evidence="12" id="KW-1185">Reference proteome</keyword>
<keyword evidence="7" id="KW-0539">Nucleus</keyword>
<dbReference type="eggNOG" id="KOG2747">
    <property type="taxonomic scope" value="Eukaryota"/>
</dbReference>
<dbReference type="HOGENOM" id="CLU_550215_0_0_1"/>
<dbReference type="STRING" id="126957.T1IW75"/>
<feature type="compositionally biased region" description="Low complexity" evidence="9">
    <location>
        <begin position="300"/>
        <end position="313"/>
    </location>
</feature>
<dbReference type="InterPro" id="IPR001965">
    <property type="entry name" value="Znf_PHD"/>
</dbReference>
<dbReference type="EMBL" id="JH431610">
    <property type="status" value="NOT_ANNOTATED_CDS"/>
    <property type="molecule type" value="Genomic_DNA"/>
</dbReference>
<dbReference type="InterPro" id="IPR013083">
    <property type="entry name" value="Znf_RING/FYVE/PHD"/>
</dbReference>
<keyword evidence="2" id="KW-0479">Metal-binding</keyword>
<evidence type="ECO:0000256" key="7">
    <source>
        <dbReference type="ARBA" id="ARBA00023242"/>
    </source>
</evidence>
<dbReference type="Pfam" id="PF01530">
    <property type="entry name" value="zf-C2HC"/>
    <property type="match status" value="1"/>
</dbReference>
<evidence type="ECO:0000256" key="6">
    <source>
        <dbReference type="ARBA" id="ARBA00023163"/>
    </source>
</evidence>
<proteinExistence type="predicted"/>
<dbReference type="InterPro" id="IPR019787">
    <property type="entry name" value="Znf_PHD-finger"/>
</dbReference>
<dbReference type="SMART" id="SM00249">
    <property type="entry name" value="PHD"/>
    <property type="match status" value="2"/>
</dbReference>
<evidence type="ECO:0000256" key="9">
    <source>
        <dbReference type="SAM" id="MobiDB-lite"/>
    </source>
</evidence>
<dbReference type="eggNOG" id="KOG1512">
    <property type="taxonomic scope" value="Eukaryota"/>
</dbReference>
<evidence type="ECO:0000259" key="10">
    <source>
        <dbReference type="PROSITE" id="PS50016"/>
    </source>
</evidence>
<dbReference type="Gene3D" id="4.10.320.30">
    <property type="match status" value="1"/>
</dbReference>
<dbReference type="InterPro" id="IPR019786">
    <property type="entry name" value="Zinc_finger_PHD-type_CS"/>
</dbReference>
<evidence type="ECO:0000256" key="8">
    <source>
        <dbReference type="PROSITE-ProRule" id="PRU00146"/>
    </source>
</evidence>
<dbReference type="Gene3D" id="3.30.40.10">
    <property type="entry name" value="Zinc/RING finger domain, C3HC4 (zinc finger)"/>
    <property type="match status" value="1"/>
</dbReference>
<evidence type="ECO:0000256" key="5">
    <source>
        <dbReference type="ARBA" id="ARBA00023015"/>
    </source>
</evidence>
<reference evidence="12" key="1">
    <citation type="submission" date="2011-05" db="EMBL/GenBank/DDBJ databases">
        <authorList>
            <person name="Richards S.R."/>
            <person name="Qu J."/>
            <person name="Jiang H."/>
            <person name="Jhangiani S.N."/>
            <person name="Agravi P."/>
            <person name="Goodspeed R."/>
            <person name="Gross S."/>
            <person name="Mandapat C."/>
            <person name="Jackson L."/>
            <person name="Mathew T."/>
            <person name="Pu L."/>
            <person name="Thornton R."/>
            <person name="Saada N."/>
            <person name="Wilczek-Boney K.B."/>
            <person name="Lee S."/>
            <person name="Kovar C."/>
            <person name="Wu Y."/>
            <person name="Scherer S.E."/>
            <person name="Worley K.C."/>
            <person name="Muzny D.M."/>
            <person name="Gibbs R."/>
        </authorList>
    </citation>
    <scope>NUCLEOTIDE SEQUENCE</scope>
    <source>
        <strain evidence="12">Brora</strain>
    </source>
</reference>
<name>T1IW75_STRMM</name>
<accession>T1IW75</accession>
<evidence type="ECO:0000313" key="12">
    <source>
        <dbReference type="Proteomes" id="UP000014500"/>
    </source>
</evidence>
<feature type="compositionally biased region" description="Low complexity" evidence="9">
    <location>
        <begin position="324"/>
        <end position="335"/>
    </location>
</feature>
<keyword evidence="6" id="KW-0804">Transcription</keyword>
<keyword evidence="4" id="KW-0862">Zinc</keyword>
<dbReference type="EnsemblMetazoa" id="SMAR005438-RA">
    <property type="protein sequence ID" value="SMAR005438-PA"/>
    <property type="gene ID" value="SMAR005438"/>
</dbReference>
<evidence type="ECO:0000256" key="3">
    <source>
        <dbReference type="ARBA" id="ARBA00022771"/>
    </source>
</evidence>
<dbReference type="InterPro" id="IPR036060">
    <property type="entry name" value="Znf_C2H2C_sf"/>
</dbReference>
<dbReference type="Proteomes" id="UP000014500">
    <property type="component" value="Unassembled WGS sequence"/>
</dbReference>
<evidence type="ECO:0000256" key="4">
    <source>
        <dbReference type="ARBA" id="ARBA00022833"/>
    </source>
</evidence>
<feature type="domain" description="PHD-type" evidence="10">
    <location>
        <begin position="116"/>
        <end position="169"/>
    </location>
</feature>
<organism evidence="11 12">
    <name type="scientific">Strigamia maritima</name>
    <name type="common">European centipede</name>
    <name type="synonym">Geophilus maritimus</name>
    <dbReference type="NCBI Taxonomy" id="126957"/>
    <lineage>
        <taxon>Eukaryota</taxon>
        <taxon>Metazoa</taxon>
        <taxon>Ecdysozoa</taxon>
        <taxon>Arthropoda</taxon>
        <taxon>Myriapoda</taxon>
        <taxon>Chilopoda</taxon>
        <taxon>Pleurostigmophora</taxon>
        <taxon>Geophilomorpha</taxon>
        <taxon>Linotaeniidae</taxon>
        <taxon>Strigamia</taxon>
    </lineage>
</organism>
<keyword evidence="5" id="KW-0805">Transcription regulation</keyword>
<dbReference type="PROSITE" id="PS50016">
    <property type="entry name" value="ZF_PHD_2"/>
    <property type="match status" value="1"/>
</dbReference>
<dbReference type="InterPro" id="IPR002515">
    <property type="entry name" value="Znf_C2H2C"/>
</dbReference>
<dbReference type="GO" id="GO:0005634">
    <property type="term" value="C:nucleus"/>
    <property type="evidence" value="ECO:0007669"/>
    <property type="project" value="UniProtKB-SubCell"/>
</dbReference>
<sequence length="496" mass="56480">MPKRKRANSSSEEEEEESASVSEASVSSNDVSTIVTRRRALREVDDRRKIGLRRNVRRLRLKSEEESCCECLQLIDDKEKMEFLICAKCKTSRVHLTCAEMPHQQTRRSRLVSWYCLKCSCCTGCKNAKDLSTIVRCGTCSNPFHLYCVQPKLRHKPIGKWTCDNCQEKSDVKTSPLNKLKKDTVVYTAELSSDSDKNGDIRCTRGFKAKTNMGTKIKQESNSETGSEVSVGRPKRVTRLGWRSSRDSESDANLDNLKPRMQTRMTQQNNQQRQGKEVIVKGNQNKKLKQNQSSRISKASSTDLGTDSDSGRSNMSCRKRKPLSTRSNNTTNTTRNARKDVKKSLSPKEDKKCPIPGCNSNGHLSGKFSRHSAIFACPIYHNTKPEECQNFNERQLRRTDAREKALLAINNKIGKRSVTMICLRERFQSCDGRKVLTERKNNKSETKTEEVGRRYRQPNLKGVSYDYDLALFKEAQARAAEDMVVKIEFCPFIAAK</sequence>
<dbReference type="AlphaFoldDB" id="T1IW75"/>
<dbReference type="PROSITE" id="PS51802">
    <property type="entry name" value="ZF_CCHHC"/>
    <property type="match status" value="1"/>
</dbReference>
<feature type="compositionally biased region" description="Low complexity" evidence="9">
    <location>
        <begin position="262"/>
        <end position="273"/>
    </location>
</feature>
<feature type="compositionally biased region" description="Low complexity" evidence="9">
    <location>
        <begin position="19"/>
        <end position="28"/>
    </location>
</feature>
<feature type="region of interest" description="Disordered" evidence="9">
    <location>
        <begin position="1"/>
        <end position="32"/>
    </location>
</feature>
<feature type="compositionally biased region" description="Basic and acidic residues" evidence="9">
    <location>
        <begin position="337"/>
        <end position="353"/>
    </location>
</feature>
<dbReference type="GO" id="GO:0008270">
    <property type="term" value="F:zinc ion binding"/>
    <property type="evidence" value="ECO:0007669"/>
    <property type="project" value="UniProtKB-KW"/>
</dbReference>
<protein>
    <recommendedName>
        <fullName evidence="10">PHD-type domain-containing protein</fullName>
    </recommendedName>
</protein>
<feature type="region of interest" description="Disordered" evidence="9">
    <location>
        <begin position="212"/>
        <end position="353"/>
    </location>
</feature>
<evidence type="ECO:0000313" key="11">
    <source>
        <dbReference type="EnsemblMetazoa" id="SMAR005438-PA"/>
    </source>
</evidence>
<keyword evidence="3 8" id="KW-0863">Zinc-finger</keyword>
<dbReference type="SUPFAM" id="SSF103637">
    <property type="entry name" value="CCHHC domain"/>
    <property type="match status" value="1"/>
</dbReference>
<dbReference type="GO" id="GO:0006355">
    <property type="term" value="P:regulation of DNA-templated transcription"/>
    <property type="evidence" value="ECO:0007669"/>
    <property type="project" value="InterPro"/>
</dbReference>